<evidence type="ECO:0008006" key="3">
    <source>
        <dbReference type="Google" id="ProtNLM"/>
    </source>
</evidence>
<evidence type="ECO:0000313" key="1">
    <source>
        <dbReference type="EMBL" id="CBY16454.1"/>
    </source>
</evidence>
<accession>E4Y3Q9</accession>
<feature type="non-terminal residue" evidence="1">
    <location>
        <position position="1"/>
    </location>
</feature>
<keyword evidence="2" id="KW-1185">Reference proteome</keyword>
<reference evidence="1 2" key="1">
    <citation type="journal article" date="2010" name="Science">
        <title>Plasticity of animal genome architecture unmasked by rapid evolution of a pelagic tunicate.</title>
        <authorList>
            <person name="Denoeud F."/>
            <person name="Henriet S."/>
            <person name="Mungpakdee S."/>
            <person name="Aury J.M."/>
            <person name="Da Silva C."/>
            <person name="Brinkmann H."/>
            <person name="Mikhaleva J."/>
            <person name="Olsen L.C."/>
            <person name="Jubin C."/>
            <person name="Canestro C."/>
            <person name="Bouquet J.M."/>
            <person name="Danks G."/>
            <person name="Poulain J."/>
            <person name="Campsteijn C."/>
            <person name="Adamski M."/>
            <person name="Cross I."/>
            <person name="Yadetie F."/>
            <person name="Muffato M."/>
            <person name="Louis A."/>
            <person name="Butcher S."/>
            <person name="Tsagkogeorga G."/>
            <person name="Konrad A."/>
            <person name="Singh S."/>
            <person name="Jensen M.F."/>
            <person name="Cong E.H."/>
            <person name="Eikeseth-Otteraa H."/>
            <person name="Noel B."/>
            <person name="Anthouard V."/>
            <person name="Porcel B.M."/>
            <person name="Kachouri-Lafond R."/>
            <person name="Nishino A."/>
            <person name="Ugolini M."/>
            <person name="Chourrout P."/>
            <person name="Nishida H."/>
            <person name="Aasland R."/>
            <person name="Huzurbazar S."/>
            <person name="Westhof E."/>
            <person name="Delsuc F."/>
            <person name="Lehrach H."/>
            <person name="Reinhardt R."/>
            <person name="Weissenbach J."/>
            <person name="Roy S.W."/>
            <person name="Artiguenave F."/>
            <person name="Postlethwait J.H."/>
            <person name="Manak J.R."/>
            <person name="Thompson E.M."/>
            <person name="Jaillon O."/>
            <person name="Du Pasquier L."/>
            <person name="Boudinot P."/>
            <person name="Liberles D.A."/>
            <person name="Volff J.N."/>
            <person name="Philippe H."/>
            <person name="Lenhard B."/>
            <person name="Roest Crollius H."/>
            <person name="Wincker P."/>
            <person name="Chourrout D."/>
        </authorList>
    </citation>
    <scope>NUCLEOTIDE SEQUENCE [LARGE SCALE GENOMIC DNA]</scope>
</reference>
<name>E4Y3Q9_OIKDI</name>
<organism evidence="1 2">
    <name type="scientific">Oikopleura dioica</name>
    <name type="common">Tunicate</name>
    <dbReference type="NCBI Taxonomy" id="34765"/>
    <lineage>
        <taxon>Eukaryota</taxon>
        <taxon>Metazoa</taxon>
        <taxon>Chordata</taxon>
        <taxon>Tunicata</taxon>
        <taxon>Appendicularia</taxon>
        <taxon>Copelata</taxon>
        <taxon>Oikopleuridae</taxon>
        <taxon>Oikopleura</taxon>
    </lineage>
</organism>
<sequence length="128" mass="15185">SLPDETIFKIFEILEENRRSFWCNESRNLAQTCMRFEDLYLNRRKHQLLLDEAEILRVRKSHDENDENIVGILTVPNIDSLSHLTLSGFCRYFRKILGLICEHGHFKSLKTFTIEDSSGGFVFEEFRR</sequence>
<gene>
    <name evidence="1" type="ORF">GSOID_T00001622001</name>
</gene>
<dbReference type="EMBL" id="FN654237">
    <property type="protein sequence ID" value="CBY16454.1"/>
    <property type="molecule type" value="Genomic_DNA"/>
</dbReference>
<dbReference type="AlphaFoldDB" id="E4Y3Q9"/>
<protein>
    <recommendedName>
        <fullName evidence="3">F-box domain-containing protein</fullName>
    </recommendedName>
</protein>
<proteinExistence type="predicted"/>
<dbReference type="Proteomes" id="UP000001307">
    <property type="component" value="Unassembled WGS sequence"/>
</dbReference>
<evidence type="ECO:0000313" key="2">
    <source>
        <dbReference type="Proteomes" id="UP000001307"/>
    </source>
</evidence>
<dbReference type="InParanoid" id="E4Y3Q9"/>